<reference evidence="1 2" key="1">
    <citation type="submission" date="2020-11" db="EMBL/GenBank/DDBJ databases">
        <title>Pseudomonas fulva producing VIM-24.</title>
        <authorList>
            <person name="Liu S."/>
        </authorList>
    </citation>
    <scope>NUCLEOTIDE SEQUENCE [LARGE SCALE GENOMIC DNA]</scope>
    <source>
        <strain evidence="1 2">ZDHY414</strain>
    </source>
</reference>
<name>A0A7S9LAQ2_9PSED</name>
<dbReference type="EMBL" id="CP064946">
    <property type="protein sequence ID" value="QPH50637.1"/>
    <property type="molecule type" value="Genomic_DNA"/>
</dbReference>
<evidence type="ECO:0000313" key="1">
    <source>
        <dbReference type="EMBL" id="QPH50637.1"/>
    </source>
</evidence>
<protein>
    <submittedName>
        <fullName evidence="1">Uncharacterized protein</fullName>
    </submittedName>
</protein>
<sequence length="95" mass="10898">MSFEWIYDGTDMSLRDYLNAAIGKQEPGVTLDDCTHSFTATELDQIVNAQVGMTLFRFDDNAFVFTKQVWSERRVYFIPDDTKQLVSSVPRNPPV</sequence>
<evidence type="ECO:0000313" key="2">
    <source>
        <dbReference type="Proteomes" id="UP000594430"/>
    </source>
</evidence>
<organism evidence="1 2">
    <name type="scientific">Pseudomonas fulva</name>
    <dbReference type="NCBI Taxonomy" id="47880"/>
    <lineage>
        <taxon>Bacteria</taxon>
        <taxon>Pseudomonadati</taxon>
        <taxon>Pseudomonadota</taxon>
        <taxon>Gammaproteobacteria</taxon>
        <taxon>Pseudomonadales</taxon>
        <taxon>Pseudomonadaceae</taxon>
        <taxon>Pseudomonas</taxon>
    </lineage>
</organism>
<gene>
    <name evidence="1" type="ORF">IZU98_08045</name>
</gene>
<accession>A0A7S9LAQ2</accession>
<proteinExistence type="predicted"/>
<dbReference type="RefSeq" id="WP_196110564.1">
    <property type="nucleotide sequence ID" value="NZ_CP064943.1"/>
</dbReference>
<dbReference type="AlphaFoldDB" id="A0A7S9LAQ2"/>
<dbReference type="Proteomes" id="UP000594430">
    <property type="component" value="Chromosome"/>
</dbReference>